<dbReference type="GO" id="GO:0016020">
    <property type="term" value="C:membrane"/>
    <property type="evidence" value="ECO:0007669"/>
    <property type="project" value="UniProtKB-SubCell"/>
</dbReference>
<evidence type="ECO:0000256" key="2">
    <source>
        <dbReference type="ARBA" id="ARBA00022692"/>
    </source>
</evidence>
<keyword evidence="4" id="KW-0472">Membrane</keyword>
<evidence type="ECO:0000256" key="4">
    <source>
        <dbReference type="ARBA" id="ARBA00023136"/>
    </source>
</evidence>
<dbReference type="InParanoid" id="I3EJI7"/>
<feature type="domain" description="Thioredoxin" evidence="5">
    <location>
        <begin position="49"/>
        <end position="129"/>
    </location>
</feature>
<comment type="subcellular location">
    <subcellularLocation>
        <location evidence="1">Membrane</location>
        <topology evidence="1">Single-pass membrane protein</topology>
    </subcellularLocation>
</comment>
<keyword evidence="3" id="KW-1133">Transmembrane helix</keyword>
<dbReference type="Gene3D" id="3.40.30.10">
    <property type="entry name" value="Glutaredoxin"/>
    <property type="match status" value="1"/>
</dbReference>
<dbReference type="GO" id="GO:0005783">
    <property type="term" value="C:endoplasmic reticulum"/>
    <property type="evidence" value="ECO:0007669"/>
    <property type="project" value="TreeGrafter"/>
</dbReference>
<evidence type="ECO:0000313" key="6">
    <source>
        <dbReference type="EMBL" id="EIJ89384.1"/>
    </source>
</evidence>
<accession>I3EJI7</accession>
<dbReference type="OMA" id="GIAEWLF"/>
<dbReference type="Proteomes" id="UP000002872">
    <property type="component" value="Unassembled WGS sequence"/>
</dbReference>
<proteinExistence type="predicted"/>
<dbReference type="SUPFAM" id="SSF52833">
    <property type="entry name" value="Thioredoxin-like"/>
    <property type="match status" value="2"/>
</dbReference>
<sequence>MKPGRKLFKKNSLPINMLIGQFLLCSLLIKYVLSQTYNTCRISPPSTGYSIIKYYRDQCIHCKSIAPKIEKIVNSIEKQQIDINLYNVDTATCTDTSEIEVIPTVIINKDGKQLFKFSGDMPYEKIIEIFAEKTGFNKKIFEKQKSSPTELLTLSKQDFLSTFSGPWIVYFNNGYDHVIEDILLETYKSFNGDIKIARYIGVDKEIVAGRYYIYDFPGILVMYDGILMRYNGEMTLSAFYEFCSRLIEPSFKEITSDQLTNITEPTFVVFYSDIVIANRAFRRISHDLKMNAVTYKMKIESAEDTPILRLAVFKNNNKFYYDGDINNEGEVREWLFHAHFPNISKLGMDNFYSIFHGLKPVVSIITDGNSSELGLFEEIAMESNRGISSSPYVFTFIDKGEYPKFTETNFGLVGLSSIIVFFDPEKQVFYGRGRKSKESIKSYFDEQLAQYKEGTLPKYVKVKPISYKYGIIGVCMVGGICGTIKYLTSRKKKVSIE</sequence>
<evidence type="ECO:0000313" key="7">
    <source>
        <dbReference type="Proteomes" id="UP000002872"/>
    </source>
</evidence>
<evidence type="ECO:0000256" key="1">
    <source>
        <dbReference type="ARBA" id="ARBA00004167"/>
    </source>
</evidence>
<dbReference type="STRING" id="935791.I3EJI7"/>
<dbReference type="AlphaFoldDB" id="I3EJI7"/>
<dbReference type="OrthoDB" id="427280at2759"/>
<dbReference type="HOGENOM" id="CLU_042417_0_0_1"/>
<dbReference type="InterPro" id="IPR052250">
    <property type="entry name" value="PDI_TMX3"/>
</dbReference>
<dbReference type="InterPro" id="IPR036249">
    <property type="entry name" value="Thioredoxin-like_sf"/>
</dbReference>
<dbReference type="PANTHER" id="PTHR46426:SF1">
    <property type="entry name" value="PROTEIN DISULFIDE-ISOMERASE TMX3"/>
    <property type="match status" value="1"/>
</dbReference>
<gene>
    <name evidence="6" type="ORF">NEQG_00154</name>
</gene>
<reference evidence="6" key="1">
    <citation type="submission" date="2011-01" db="EMBL/GenBank/DDBJ databases">
        <title>The Genome Sequence of Nematocida parisii strain ERTm3.</title>
        <authorList>
            <consortium name="The Broad Institute Genome Sequencing Platform"/>
            <consortium name="The Broad Institute Genome Sequencing Center for Infectious Disease"/>
            <person name="Cuomo C."/>
            <person name="Troemel E."/>
            <person name="Young S.K."/>
            <person name="Zeng Q."/>
            <person name="Gargeya S."/>
            <person name="Fitzgerald M."/>
            <person name="Haas B."/>
            <person name="Abouelleil A."/>
            <person name="Alvarado L."/>
            <person name="Arachchi H.M."/>
            <person name="Berlin A."/>
            <person name="Chapman S.B."/>
            <person name="Gearin G."/>
            <person name="Goldberg J."/>
            <person name="Griggs A."/>
            <person name="Gujja S."/>
            <person name="Hansen M."/>
            <person name="Heiman D."/>
            <person name="Howarth C."/>
            <person name="Larimer J."/>
            <person name="Lui A."/>
            <person name="MacDonald P.J.P."/>
            <person name="McCowen C."/>
            <person name="Montmayeur A."/>
            <person name="Murphy C."/>
            <person name="Neiman D."/>
            <person name="Pearson M."/>
            <person name="Priest M."/>
            <person name="Roberts A."/>
            <person name="Saif S."/>
            <person name="Shea T."/>
            <person name="Sisk P."/>
            <person name="Stolte C."/>
            <person name="Sykes S."/>
            <person name="Wortman J."/>
            <person name="Nusbaum C."/>
            <person name="Birren B."/>
        </authorList>
    </citation>
    <scope>NUCLEOTIDE SEQUENCE</scope>
    <source>
        <strain evidence="6">ERTm3</strain>
    </source>
</reference>
<keyword evidence="2" id="KW-0812">Transmembrane</keyword>
<dbReference type="EMBL" id="GL870876">
    <property type="protein sequence ID" value="EIJ89384.1"/>
    <property type="molecule type" value="Genomic_DNA"/>
</dbReference>
<dbReference type="InterPro" id="IPR013766">
    <property type="entry name" value="Thioredoxin_domain"/>
</dbReference>
<dbReference type="VEuPathDB" id="MicrosporidiaDB:NEQG_00154"/>
<protein>
    <recommendedName>
        <fullName evidence="5">Thioredoxin domain-containing protein</fullName>
    </recommendedName>
</protein>
<dbReference type="CDD" id="cd02947">
    <property type="entry name" value="TRX_family"/>
    <property type="match status" value="1"/>
</dbReference>
<dbReference type="PANTHER" id="PTHR46426">
    <property type="entry name" value="PROTEIN DISULFIDE-ISOMERASE TMX3"/>
    <property type="match status" value="1"/>
</dbReference>
<evidence type="ECO:0000259" key="5">
    <source>
        <dbReference type="Pfam" id="PF00085"/>
    </source>
</evidence>
<name>I3EJI7_NEMP3</name>
<evidence type="ECO:0000256" key="3">
    <source>
        <dbReference type="ARBA" id="ARBA00022989"/>
    </source>
</evidence>
<dbReference type="Pfam" id="PF00085">
    <property type="entry name" value="Thioredoxin"/>
    <property type="match status" value="1"/>
</dbReference>
<keyword evidence="7" id="KW-1185">Reference proteome</keyword>
<organism evidence="6 7">
    <name type="scientific">Nematocida parisii (strain ERTm3)</name>
    <name type="common">Nematode killer fungus</name>
    <dbReference type="NCBI Taxonomy" id="935791"/>
    <lineage>
        <taxon>Eukaryota</taxon>
        <taxon>Fungi</taxon>
        <taxon>Fungi incertae sedis</taxon>
        <taxon>Microsporidia</taxon>
        <taxon>Nematocida</taxon>
    </lineage>
</organism>